<protein>
    <recommendedName>
        <fullName evidence="4">UBX domain-containing protein</fullName>
    </recommendedName>
</protein>
<dbReference type="InterPro" id="IPR004854">
    <property type="entry name" value="Ufd1-like"/>
</dbReference>
<feature type="domain" description="UBX" evidence="4">
    <location>
        <begin position="325"/>
        <end position="403"/>
    </location>
</feature>
<name>A0A7S0UYF7_9CRYP</name>
<gene>
    <name evidence="5" type="ORF">HTEP1355_LOCUS74</name>
</gene>
<feature type="compositionally biased region" description="Basic and acidic residues" evidence="3">
    <location>
        <begin position="1"/>
        <end position="80"/>
    </location>
</feature>
<dbReference type="Gene3D" id="3.10.20.90">
    <property type="entry name" value="Phosphatidylinositol 3-kinase Catalytic Subunit, Chain A, domain 1"/>
    <property type="match status" value="1"/>
</dbReference>
<dbReference type="InterPro" id="IPR055418">
    <property type="entry name" value="UFD1_N2"/>
</dbReference>
<dbReference type="Pfam" id="PF24842">
    <property type="entry name" value="UFD1_N2"/>
    <property type="match status" value="1"/>
</dbReference>
<dbReference type="InterPro" id="IPR042299">
    <property type="entry name" value="Ufd1-like_Nn"/>
</dbReference>
<organism evidence="5">
    <name type="scientific">Hemiselmis tepida</name>
    <dbReference type="NCBI Taxonomy" id="464990"/>
    <lineage>
        <taxon>Eukaryota</taxon>
        <taxon>Cryptophyceae</taxon>
        <taxon>Cryptomonadales</taxon>
        <taxon>Hemiselmidaceae</taxon>
        <taxon>Hemiselmis</taxon>
    </lineage>
</organism>
<dbReference type="Gene3D" id="3.10.330.10">
    <property type="match status" value="1"/>
</dbReference>
<dbReference type="SMART" id="SM00166">
    <property type="entry name" value="UBX"/>
    <property type="match status" value="1"/>
</dbReference>
<evidence type="ECO:0000256" key="2">
    <source>
        <dbReference type="ARBA" id="ARBA00022786"/>
    </source>
</evidence>
<comment type="similarity">
    <text evidence="1">Belongs to the UFD1 family.</text>
</comment>
<dbReference type="GO" id="GO:0006511">
    <property type="term" value="P:ubiquitin-dependent protein catabolic process"/>
    <property type="evidence" value="ECO:0007669"/>
    <property type="project" value="InterPro"/>
</dbReference>
<dbReference type="PANTHER" id="PTHR12555">
    <property type="entry name" value="UBIQUITIN FUSION DEGRADATON PROTEIN 1"/>
    <property type="match status" value="1"/>
</dbReference>
<dbReference type="GO" id="GO:0036503">
    <property type="term" value="P:ERAD pathway"/>
    <property type="evidence" value="ECO:0007669"/>
    <property type="project" value="TreeGrafter"/>
</dbReference>
<evidence type="ECO:0000256" key="3">
    <source>
        <dbReference type="SAM" id="MobiDB-lite"/>
    </source>
</evidence>
<dbReference type="EMBL" id="HBFN01000139">
    <property type="protein sequence ID" value="CAD8775393.1"/>
    <property type="molecule type" value="Transcribed_RNA"/>
</dbReference>
<reference evidence="5" key="1">
    <citation type="submission" date="2021-01" db="EMBL/GenBank/DDBJ databases">
        <authorList>
            <person name="Corre E."/>
            <person name="Pelletier E."/>
            <person name="Niang G."/>
            <person name="Scheremetjew M."/>
            <person name="Finn R."/>
            <person name="Kale V."/>
            <person name="Holt S."/>
            <person name="Cochrane G."/>
            <person name="Meng A."/>
            <person name="Brown T."/>
            <person name="Cohen L."/>
        </authorList>
    </citation>
    <scope>NUCLEOTIDE SEQUENCE</scope>
    <source>
        <strain evidence="5">CCMP443</strain>
    </source>
</reference>
<evidence type="ECO:0000313" key="5">
    <source>
        <dbReference type="EMBL" id="CAD8775393.1"/>
    </source>
</evidence>
<dbReference type="AlphaFoldDB" id="A0A7S0UYF7"/>
<dbReference type="PROSITE" id="PS50033">
    <property type="entry name" value="UBX"/>
    <property type="match status" value="1"/>
</dbReference>
<dbReference type="CDD" id="cd01767">
    <property type="entry name" value="UBX"/>
    <property type="match status" value="1"/>
</dbReference>
<proteinExistence type="inferred from homology"/>
<dbReference type="GO" id="GO:0034098">
    <property type="term" value="C:VCP-NPL4-UFD1 AAA ATPase complex"/>
    <property type="evidence" value="ECO:0007669"/>
    <property type="project" value="TreeGrafter"/>
</dbReference>
<accession>A0A7S0UYF7</accession>
<dbReference type="SUPFAM" id="SSF54236">
    <property type="entry name" value="Ubiquitin-like"/>
    <property type="match status" value="1"/>
</dbReference>
<keyword evidence="2" id="KW-0833">Ubl conjugation pathway</keyword>
<sequence>MDLEFDRSASRLKAEQKARLDKEKRKREADRRAAAEVQRKNQEMEEAAKERRLQQAEEEARQREAQEERERRTGGVEWKETFVAAPLAEDKGGGGDRITLPPSALSGLEFKGAMEVRGPMHFELATEHGGKTHGGVLEFTAEDGTVGIPPKVAACLAAVTGNDETPEGGYNSRVTATYVRLEKGAFVSLQPRTREFANAMGSVRGSSVPVYDPVRGKWVLPGLEGVLHAALQPLCALTLGDTVRVEHGGSAFDLDVVQLEPAHAVSLIDTDIQVEIAASREEQEQLQERERAEAEATARRQRREEEAGARALQAAARLAEEPPEGAEGAVAIAVRLPDGRRFTRRVLRTSSVGELFDFIDAGGVAGGEPYQLVAAYPRRVFDQSAAGRTWEELGVSGPQEALFLESLAPASPTPVGGR</sequence>
<dbReference type="PANTHER" id="PTHR12555:SF13">
    <property type="entry name" value="UBIQUITIN RECOGNITION FACTOR IN ER-ASSOCIATED DEGRADATION PROTEIN 1"/>
    <property type="match status" value="1"/>
</dbReference>
<dbReference type="Pfam" id="PF00789">
    <property type="entry name" value="UBX"/>
    <property type="match status" value="1"/>
</dbReference>
<dbReference type="InterPro" id="IPR001012">
    <property type="entry name" value="UBX_dom"/>
</dbReference>
<dbReference type="InterPro" id="IPR055417">
    <property type="entry name" value="UFD1_N1"/>
</dbReference>
<feature type="region of interest" description="Disordered" evidence="3">
    <location>
        <begin position="280"/>
        <end position="307"/>
    </location>
</feature>
<evidence type="ECO:0000259" key="4">
    <source>
        <dbReference type="PROSITE" id="PS50033"/>
    </source>
</evidence>
<feature type="region of interest" description="Disordered" evidence="3">
    <location>
        <begin position="1"/>
        <end position="97"/>
    </location>
</feature>
<dbReference type="Pfam" id="PF03152">
    <property type="entry name" value="UFD1_N1"/>
    <property type="match status" value="1"/>
</dbReference>
<evidence type="ECO:0000256" key="1">
    <source>
        <dbReference type="ARBA" id="ARBA00006043"/>
    </source>
</evidence>
<dbReference type="Gene3D" id="2.40.40.50">
    <property type="entry name" value="Ubiquitin fusion degradation protein UFD1, N-terminal domain"/>
    <property type="match status" value="1"/>
</dbReference>
<dbReference type="InterPro" id="IPR029071">
    <property type="entry name" value="Ubiquitin-like_domsf"/>
</dbReference>
<dbReference type="GO" id="GO:0031593">
    <property type="term" value="F:polyubiquitin modification-dependent protein binding"/>
    <property type="evidence" value="ECO:0007669"/>
    <property type="project" value="TreeGrafter"/>
</dbReference>